<evidence type="ECO:0000256" key="2">
    <source>
        <dbReference type="RuleBase" id="RU004508"/>
    </source>
</evidence>
<dbReference type="InterPro" id="IPR015422">
    <property type="entry name" value="PyrdxlP-dep_Trfase_small"/>
</dbReference>
<protein>
    <submittedName>
        <fullName evidence="3">DegT/DnrJ/EryC1/StrS family aminotransferase</fullName>
    </submittedName>
</protein>
<keyword evidence="3" id="KW-0032">Aminotransferase</keyword>
<dbReference type="Proteomes" id="UP001216139">
    <property type="component" value="Chromosome"/>
</dbReference>
<gene>
    <name evidence="3" type="ORF">PQO05_17890</name>
</gene>
<dbReference type="InterPro" id="IPR000653">
    <property type="entry name" value="DegT/StrS_aminotransferase"/>
</dbReference>
<dbReference type="PANTHER" id="PTHR30244">
    <property type="entry name" value="TRANSAMINASE"/>
    <property type="match status" value="1"/>
</dbReference>
<sequence length="370" mass="41722">MDKKIPINKPSITALEISYVNDAVTNGWGEKCYDYIYKFQNDFARYQDSKFALATSSCTGAIHLALMALGVKANDEVIVPDITWIASVEPVLYIGAKPVFVDVLADTWCIDPVKIEEAITPNTKAIIVVHLYGNLCDMDAIMDIAKRHNLVVIEDAAEGLGSEYKGRKAGSIGDAGVFSFHGTKTMTTGEGGIMVTNREDAFEKAKVLNDHGRNPKDPENKMFWMRDYGYKYKMSNLQAALGCAQMERMEELVAKKREIFNWYRQLLVNIPGTLNPELAGTKNSYWLPTVVFNKNINFDRDAFFDLMKKNGIDSRPFFFPLTSLPMFDEKKENVVAYDIYDRAVNLPSFHDLTYQEAEKICSLINSFING</sequence>
<evidence type="ECO:0000313" key="4">
    <source>
        <dbReference type="Proteomes" id="UP001216139"/>
    </source>
</evidence>
<name>A0ABY7T4C9_9SPHI</name>
<dbReference type="GO" id="GO:0008483">
    <property type="term" value="F:transaminase activity"/>
    <property type="evidence" value="ECO:0007669"/>
    <property type="project" value="UniProtKB-KW"/>
</dbReference>
<comment type="similarity">
    <text evidence="1 2">Belongs to the DegT/DnrJ/EryC1 family.</text>
</comment>
<evidence type="ECO:0000256" key="1">
    <source>
        <dbReference type="ARBA" id="ARBA00037999"/>
    </source>
</evidence>
<dbReference type="RefSeq" id="WP_273628801.1">
    <property type="nucleotide sequence ID" value="NZ_CP117167.1"/>
</dbReference>
<proteinExistence type="inferred from homology"/>
<reference evidence="3 4" key="1">
    <citation type="submission" date="2023-02" db="EMBL/GenBank/DDBJ databases">
        <title>Genome sequence of Mucilaginibacter jinjuensis strain KACC 16571.</title>
        <authorList>
            <person name="Kim S."/>
            <person name="Heo J."/>
            <person name="Kwon S.-W."/>
        </authorList>
    </citation>
    <scope>NUCLEOTIDE SEQUENCE [LARGE SCALE GENOMIC DNA]</scope>
    <source>
        <strain evidence="3 4">KACC 16571</strain>
    </source>
</reference>
<keyword evidence="4" id="KW-1185">Reference proteome</keyword>
<organism evidence="3 4">
    <name type="scientific">Mucilaginibacter jinjuensis</name>
    <dbReference type="NCBI Taxonomy" id="1176721"/>
    <lineage>
        <taxon>Bacteria</taxon>
        <taxon>Pseudomonadati</taxon>
        <taxon>Bacteroidota</taxon>
        <taxon>Sphingobacteriia</taxon>
        <taxon>Sphingobacteriales</taxon>
        <taxon>Sphingobacteriaceae</taxon>
        <taxon>Mucilaginibacter</taxon>
    </lineage>
</organism>
<dbReference type="EMBL" id="CP117167">
    <property type="protein sequence ID" value="WCT10611.1"/>
    <property type="molecule type" value="Genomic_DNA"/>
</dbReference>
<keyword evidence="2" id="KW-0663">Pyridoxal phosphate</keyword>
<accession>A0ABY7T4C9</accession>
<dbReference type="PIRSF" id="PIRSF000390">
    <property type="entry name" value="PLP_StrS"/>
    <property type="match status" value="1"/>
</dbReference>
<dbReference type="Gene3D" id="3.90.1150.10">
    <property type="entry name" value="Aspartate Aminotransferase, domain 1"/>
    <property type="match status" value="1"/>
</dbReference>
<dbReference type="PANTHER" id="PTHR30244:SF34">
    <property type="entry name" value="DTDP-4-AMINO-4,6-DIDEOXYGALACTOSE TRANSAMINASE"/>
    <property type="match status" value="1"/>
</dbReference>
<dbReference type="CDD" id="cd00616">
    <property type="entry name" value="AHBA_syn"/>
    <property type="match status" value="1"/>
</dbReference>
<dbReference type="SUPFAM" id="SSF53383">
    <property type="entry name" value="PLP-dependent transferases"/>
    <property type="match status" value="1"/>
</dbReference>
<evidence type="ECO:0000313" key="3">
    <source>
        <dbReference type="EMBL" id="WCT10611.1"/>
    </source>
</evidence>
<dbReference type="InterPro" id="IPR015421">
    <property type="entry name" value="PyrdxlP-dep_Trfase_major"/>
</dbReference>
<dbReference type="Pfam" id="PF01041">
    <property type="entry name" value="DegT_DnrJ_EryC1"/>
    <property type="match status" value="1"/>
</dbReference>
<keyword evidence="3" id="KW-0808">Transferase</keyword>
<dbReference type="InterPro" id="IPR015424">
    <property type="entry name" value="PyrdxlP-dep_Trfase"/>
</dbReference>
<dbReference type="Gene3D" id="3.40.640.10">
    <property type="entry name" value="Type I PLP-dependent aspartate aminotransferase-like (Major domain)"/>
    <property type="match status" value="1"/>
</dbReference>